<dbReference type="EMBL" id="BAAAZO010000009">
    <property type="protein sequence ID" value="GAA3624359.1"/>
    <property type="molecule type" value="Genomic_DNA"/>
</dbReference>
<organism evidence="2 3">
    <name type="scientific">Kineosporia mesophila</name>
    <dbReference type="NCBI Taxonomy" id="566012"/>
    <lineage>
        <taxon>Bacteria</taxon>
        <taxon>Bacillati</taxon>
        <taxon>Actinomycetota</taxon>
        <taxon>Actinomycetes</taxon>
        <taxon>Kineosporiales</taxon>
        <taxon>Kineosporiaceae</taxon>
        <taxon>Kineosporia</taxon>
    </lineage>
</organism>
<evidence type="ECO:0000259" key="1">
    <source>
        <dbReference type="Pfam" id="PF18735"/>
    </source>
</evidence>
<dbReference type="Proteomes" id="UP001501074">
    <property type="component" value="Unassembled WGS sequence"/>
</dbReference>
<feature type="domain" description="RiboL-PSP-HEPN" evidence="1">
    <location>
        <begin position="29"/>
        <end position="157"/>
    </location>
</feature>
<comment type="caution">
    <text evidence="2">The sequence shown here is derived from an EMBL/GenBank/DDBJ whole genome shotgun (WGS) entry which is preliminary data.</text>
</comment>
<sequence>MTADTSATAPPNTRQDARERVDLLYENLTDSFADFQQNLSITPPSIQADMHLYLCIRMAGFLEQLVFLTISGYMRELLGGHARNFYGSWFWKAPNLTPEQFKGLIKRFDDPWKTEFQNFLSDGLRTSTLKNLLEIRNKVAHGQSYTGGRGQLTSYMELVSDIKDWMYARFVD</sequence>
<accession>A0ABP7A3T7</accession>
<dbReference type="InterPro" id="IPR041519">
    <property type="entry name" value="HEPN_RiboL-PSP"/>
</dbReference>
<dbReference type="Pfam" id="PF18735">
    <property type="entry name" value="HEPN_RiboL-PSP"/>
    <property type="match status" value="1"/>
</dbReference>
<keyword evidence="3" id="KW-1185">Reference proteome</keyword>
<evidence type="ECO:0000313" key="3">
    <source>
        <dbReference type="Proteomes" id="UP001501074"/>
    </source>
</evidence>
<protein>
    <recommendedName>
        <fullName evidence="1">RiboL-PSP-HEPN domain-containing protein</fullName>
    </recommendedName>
</protein>
<name>A0ABP7A3T7_9ACTN</name>
<reference evidence="3" key="1">
    <citation type="journal article" date="2019" name="Int. J. Syst. Evol. Microbiol.">
        <title>The Global Catalogue of Microorganisms (GCM) 10K type strain sequencing project: providing services to taxonomists for standard genome sequencing and annotation.</title>
        <authorList>
            <consortium name="The Broad Institute Genomics Platform"/>
            <consortium name="The Broad Institute Genome Sequencing Center for Infectious Disease"/>
            <person name="Wu L."/>
            <person name="Ma J."/>
        </authorList>
    </citation>
    <scope>NUCLEOTIDE SEQUENCE [LARGE SCALE GENOMIC DNA]</scope>
    <source>
        <strain evidence="3">JCM 16902</strain>
    </source>
</reference>
<evidence type="ECO:0000313" key="2">
    <source>
        <dbReference type="EMBL" id="GAA3624359.1"/>
    </source>
</evidence>
<gene>
    <name evidence="2" type="ORF">GCM10022223_46770</name>
</gene>
<dbReference type="RefSeq" id="WP_231487756.1">
    <property type="nucleotide sequence ID" value="NZ_BAAAZO010000009.1"/>
</dbReference>
<proteinExistence type="predicted"/>